<reference evidence="7" key="1">
    <citation type="submission" date="2018-06" db="EMBL/GenBank/DDBJ databases">
        <authorList>
            <person name="Zhirakovskaya E."/>
        </authorList>
    </citation>
    <scope>NUCLEOTIDE SEQUENCE</scope>
</reference>
<organism evidence="7">
    <name type="scientific">hydrothermal vent metagenome</name>
    <dbReference type="NCBI Taxonomy" id="652676"/>
    <lineage>
        <taxon>unclassified sequences</taxon>
        <taxon>metagenomes</taxon>
        <taxon>ecological metagenomes</taxon>
    </lineage>
</organism>
<dbReference type="SUPFAM" id="SSF103263">
    <property type="entry name" value="Chorismate synthase, AroC"/>
    <property type="match status" value="1"/>
</dbReference>
<dbReference type="FunFam" id="3.60.150.10:FF:000003">
    <property type="entry name" value="Chorismate synthase"/>
    <property type="match status" value="1"/>
</dbReference>
<dbReference type="InterPro" id="IPR035904">
    <property type="entry name" value="Chorismate_synth_AroC_sf"/>
</dbReference>
<dbReference type="GO" id="GO:0005829">
    <property type="term" value="C:cytosol"/>
    <property type="evidence" value="ECO:0007669"/>
    <property type="project" value="TreeGrafter"/>
</dbReference>
<evidence type="ECO:0000256" key="1">
    <source>
        <dbReference type="ARBA" id="ARBA00005044"/>
    </source>
</evidence>
<dbReference type="GO" id="GO:0008652">
    <property type="term" value="P:amino acid biosynthetic process"/>
    <property type="evidence" value="ECO:0007669"/>
    <property type="project" value="UniProtKB-KW"/>
</dbReference>
<comment type="pathway">
    <text evidence="1">Metabolic intermediate biosynthesis; chorismate biosynthesis; chorismate from D-erythrose 4-phosphate and phosphoenolpyruvate: step 7/7.</text>
</comment>
<dbReference type="GO" id="GO:0010181">
    <property type="term" value="F:FMN binding"/>
    <property type="evidence" value="ECO:0007669"/>
    <property type="project" value="TreeGrafter"/>
</dbReference>
<dbReference type="InterPro" id="IPR020541">
    <property type="entry name" value="Chorismate_synthase_CS"/>
</dbReference>
<dbReference type="PANTHER" id="PTHR21085:SF0">
    <property type="entry name" value="CHORISMATE SYNTHASE"/>
    <property type="match status" value="1"/>
</dbReference>
<evidence type="ECO:0000313" key="7">
    <source>
        <dbReference type="EMBL" id="VAX26391.1"/>
    </source>
</evidence>
<dbReference type="UniPathway" id="UPA00053">
    <property type="reaction ID" value="UER00090"/>
</dbReference>
<dbReference type="EMBL" id="UOGG01000001">
    <property type="protein sequence ID" value="VAX26391.1"/>
    <property type="molecule type" value="Genomic_DNA"/>
</dbReference>
<evidence type="ECO:0000256" key="5">
    <source>
        <dbReference type="ARBA" id="ARBA00023141"/>
    </source>
</evidence>
<gene>
    <name evidence="7" type="ORF">MNBD_NITROSPINAE05-741</name>
</gene>
<evidence type="ECO:0000256" key="2">
    <source>
        <dbReference type="ARBA" id="ARBA00008014"/>
    </source>
</evidence>
<dbReference type="PROSITE" id="PS00787">
    <property type="entry name" value="CHORISMATE_SYNTHASE_1"/>
    <property type="match status" value="1"/>
</dbReference>
<keyword evidence="5" id="KW-0057">Aromatic amino acid biosynthesis</keyword>
<evidence type="ECO:0000256" key="3">
    <source>
        <dbReference type="ARBA" id="ARBA00013036"/>
    </source>
</evidence>
<dbReference type="Gene3D" id="3.60.150.10">
    <property type="entry name" value="Chorismate synthase AroC"/>
    <property type="match status" value="1"/>
</dbReference>
<dbReference type="PROSITE" id="PS00788">
    <property type="entry name" value="CHORISMATE_SYNTHASE_2"/>
    <property type="match status" value="1"/>
</dbReference>
<sequence length="357" mass="38626">MSGSTYGKLFKIATWGESHGEGIGVVVDGCPSGLALKEADIQKELDRRKTGQSKVTTTRKEADKVRILSGVFKGKTMGTPIALWIENQDADSSKYELIKDLYRPGHADYTYQMKYGTRDYRGGGRSSARETAGRVAAGAIAKKLLARHKIKVTGYTRQIGPLRAKKIDFNEIERNIIRCPDKAITEKMIAHIMKIRKKGDSVGGIVEVIATGVPAGIGEPVFDRLDADLAKAVMCIPAVKGVEIGVGFEAAEMLGSECNDAFVVKGKKISTQTNHAGGILGGISNGENIVLRLVVKPTSSINKTQKTVTLKGKKATINVEGRHDPCICPRAVPIAEAMVALTLIDHLMRQQLSRLMK</sequence>
<dbReference type="HAMAP" id="MF_00300">
    <property type="entry name" value="Chorismate_synth"/>
    <property type="match status" value="1"/>
</dbReference>
<dbReference type="CDD" id="cd07304">
    <property type="entry name" value="Chorismate_synthase"/>
    <property type="match status" value="1"/>
</dbReference>
<dbReference type="PROSITE" id="PS00789">
    <property type="entry name" value="CHORISMATE_SYNTHASE_3"/>
    <property type="match status" value="1"/>
</dbReference>
<dbReference type="GO" id="GO:0009423">
    <property type="term" value="P:chorismate biosynthetic process"/>
    <property type="evidence" value="ECO:0007669"/>
    <property type="project" value="UniProtKB-UniPathway"/>
</dbReference>
<dbReference type="Pfam" id="PF01264">
    <property type="entry name" value="Chorismate_synt"/>
    <property type="match status" value="1"/>
</dbReference>
<dbReference type="PIRSF" id="PIRSF001456">
    <property type="entry name" value="Chorismate_synth"/>
    <property type="match status" value="1"/>
</dbReference>
<protein>
    <recommendedName>
        <fullName evidence="3">chorismate synthase</fullName>
        <ecNumber evidence="3">4.2.3.5</ecNumber>
    </recommendedName>
</protein>
<dbReference type="NCBIfam" id="TIGR00033">
    <property type="entry name" value="aroC"/>
    <property type="match status" value="1"/>
</dbReference>
<accession>A0A3B1CII1</accession>
<dbReference type="InterPro" id="IPR000453">
    <property type="entry name" value="Chorismate_synth"/>
</dbReference>
<evidence type="ECO:0000256" key="6">
    <source>
        <dbReference type="ARBA" id="ARBA00023239"/>
    </source>
</evidence>
<dbReference type="EC" id="4.2.3.5" evidence="3"/>
<evidence type="ECO:0000256" key="4">
    <source>
        <dbReference type="ARBA" id="ARBA00022605"/>
    </source>
</evidence>
<keyword evidence="4" id="KW-0028">Amino-acid biosynthesis</keyword>
<dbReference type="GO" id="GO:0004107">
    <property type="term" value="F:chorismate synthase activity"/>
    <property type="evidence" value="ECO:0007669"/>
    <property type="project" value="UniProtKB-EC"/>
</dbReference>
<name>A0A3B1CII1_9ZZZZ</name>
<proteinExistence type="inferred from homology"/>
<keyword evidence="6 7" id="KW-0456">Lyase</keyword>
<dbReference type="NCBIfam" id="NF003793">
    <property type="entry name" value="PRK05382.1"/>
    <property type="match status" value="1"/>
</dbReference>
<comment type="similarity">
    <text evidence="2">Belongs to the chorismate synthase family.</text>
</comment>
<dbReference type="GO" id="GO:0009073">
    <property type="term" value="P:aromatic amino acid family biosynthetic process"/>
    <property type="evidence" value="ECO:0007669"/>
    <property type="project" value="UniProtKB-KW"/>
</dbReference>
<dbReference type="AlphaFoldDB" id="A0A3B1CII1"/>
<dbReference type="PANTHER" id="PTHR21085">
    <property type="entry name" value="CHORISMATE SYNTHASE"/>
    <property type="match status" value="1"/>
</dbReference>